<comment type="caution">
    <text evidence="1">The sequence shown here is derived from an EMBL/GenBank/DDBJ whole genome shotgun (WGS) entry which is preliminary data.</text>
</comment>
<sequence length="56" mass="6372">MSLLKTTRLTKQGDRFEIEIPPECVEKLGWRKGLVLEIDIQDSKAIIKKLQGFVGT</sequence>
<dbReference type="Gene3D" id="2.10.260.10">
    <property type="match status" value="1"/>
</dbReference>
<dbReference type="Proteomes" id="UP000028059">
    <property type="component" value="Unassembled WGS sequence"/>
</dbReference>
<dbReference type="EMBL" id="JOKN01000010">
    <property type="protein sequence ID" value="KEQ56717.1"/>
    <property type="molecule type" value="Genomic_DNA"/>
</dbReference>
<dbReference type="PATRIC" id="fig|1502293.3.peg.687"/>
<evidence type="ECO:0000313" key="1">
    <source>
        <dbReference type="EMBL" id="KEQ56717.1"/>
    </source>
</evidence>
<reference evidence="1 2" key="1">
    <citation type="submission" date="2014-06" db="EMBL/GenBank/DDBJ databases">
        <authorList>
            <person name="Ngugi D.K."/>
            <person name="Blom J."/>
            <person name="Alam I."/>
            <person name="Rashid M."/>
            <person name="Ba Alawi W."/>
            <person name="Zhang G."/>
            <person name="Hikmawan T."/>
            <person name="Guan Y."/>
            <person name="Antunes A."/>
            <person name="Siam R."/>
            <person name="ElDorry H."/>
            <person name="Bajic V."/>
            <person name="Stingl U."/>
        </authorList>
    </citation>
    <scope>NUCLEOTIDE SEQUENCE [LARGE SCALE GENOMIC DNA]</scope>
    <source>
        <strain evidence="1">SCGC AAA799-N04</strain>
    </source>
</reference>
<dbReference type="InterPro" id="IPR037914">
    <property type="entry name" value="SpoVT-AbrB_sf"/>
</dbReference>
<organism evidence="1 2">
    <name type="scientific">Marine Group I thaumarchaeote SCGC AAA799-N04</name>
    <dbReference type="NCBI Taxonomy" id="1502293"/>
    <lineage>
        <taxon>Archaea</taxon>
        <taxon>Nitrososphaerota</taxon>
        <taxon>Marine Group I</taxon>
    </lineage>
</organism>
<keyword evidence="2" id="KW-1185">Reference proteome</keyword>
<evidence type="ECO:0000313" key="2">
    <source>
        <dbReference type="Proteomes" id="UP000028059"/>
    </source>
</evidence>
<accession>A0A081RNE4</accession>
<name>A0A081RNE4_9ARCH</name>
<dbReference type="AlphaFoldDB" id="A0A081RNE4"/>
<protein>
    <recommendedName>
        <fullName evidence="3">AbrB family transcriptional regulator protein</fullName>
    </recommendedName>
</protein>
<gene>
    <name evidence="1" type="ORF">AAA799N04_00745</name>
</gene>
<proteinExistence type="predicted"/>
<evidence type="ECO:0008006" key="3">
    <source>
        <dbReference type="Google" id="ProtNLM"/>
    </source>
</evidence>
<dbReference type="SUPFAM" id="SSF89447">
    <property type="entry name" value="AbrB/MazE/MraZ-like"/>
    <property type="match status" value="1"/>
</dbReference>